<reference evidence="2 3" key="1">
    <citation type="journal article" date="2019" name="Philos. Trans. R. Soc. Lond., B, Biol. Sci.">
        <title>Ant behaviour and brain gene expression of defending hosts depend on the ecological success of the intruding social parasite.</title>
        <authorList>
            <person name="Kaur R."/>
            <person name="Stoldt M."/>
            <person name="Jongepier E."/>
            <person name="Feldmeyer B."/>
            <person name="Menzel F."/>
            <person name="Bornberg-Bauer E."/>
            <person name="Foitzik S."/>
        </authorList>
    </citation>
    <scope>NUCLEOTIDE SEQUENCE [LARGE SCALE GENOMIC DNA]</scope>
    <source>
        <tissue evidence="2">Whole body</tissue>
    </source>
</reference>
<keyword evidence="3" id="KW-1185">Reference proteome</keyword>
<dbReference type="AlphaFoldDB" id="A0A4S2KRT6"/>
<accession>A0A4S2KRT6</accession>
<evidence type="ECO:0000313" key="3">
    <source>
        <dbReference type="Proteomes" id="UP000310200"/>
    </source>
</evidence>
<feature type="region of interest" description="Disordered" evidence="1">
    <location>
        <begin position="1"/>
        <end position="26"/>
    </location>
</feature>
<proteinExistence type="predicted"/>
<evidence type="ECO:0000313" key="2">
    <source>
        <dbReference type="EMBL" id="TGZ52621.1"/>
    </source>
</evidence>
<dbReference type="Proteomes" id="UP000310200">
    <property type="component" value="Unassembled WGS sequence"/>
</dbReference>
<organism evidence="2 3">
    <name type="scientific">Temnothorax longispinosus</name>
    <dbReference type="NCBI Taxonomy" id="300112"/>
    <lineage>
        <taxon>Eukaryota</taxon>
        <taxon>Metazoa</taxon>
        <taxon>Ecdysozoa</taxon>
        <taxon>Arthropoda</taxon>
        <taxon>Hexapoda</taxon>
        <taxon>Insecta</taxon>
        <taxon>Pterygota</taxon>
        <taxon>Neoptera</taxon>
        <taxon>Endopterygota</taxon>
        <taxon>Hymenoptera</taxon>
        <taxon>Apocrita</taxon>
        <taxon>Aculeata</taxon>
        <taxon>Formicoidea</taxon>
        <taxon>Formicidae</taxon>
        <taxon>Myrmicinae</taxon>
        <taxon>Temnothorax</taxon>
    </lineage>
</organism>
<dbReference type="EMBL" id="QBLH01001220">
    <property type="protein sequence ID" value="TGZ52621.1"/>
    <property type="molecule type" value="Genomic_DNA"/>
</dbReference>
<evidence type="ECO:0000256" key="1">
    <source>
        <dbReference type="SAM" id="MobiDB-lite"/>
    </source>
</evidence>
<name>A0A4S2KRT6_9HYME</name>
<comment type="caution">
    <text evidence="2">The sequence shown here is derived from an EMBL/GenBank/DDBJ whole genome shotgun (WGS) entry which is preliminary data.</text>
</comment>
<gene>
    <name evidence="2" type="ORF">DBV15_07116</name>
</gene>
<protein>
    <submittedName>
        <fullName evidence="2">Uncharacterized protein</fullName>
    </submittedName>
</protein>
<sequence>MPKTSAHLLSRKESERRRAGRSPGKRERVGRCVRAYTCVCIRARKSDVRDKKLRGANDGQTKRIGPPCARTRHYAVDLCDESLPVLHLHSRLSRFTRNAVREIPRSNNINITSVCTCVGVGVRVRDTREKEKIYRMYLSLLIKSTRTCQKVS</sequence>